<dbReference type="EMBL" id="CP003844">
    <property type="protein sequence ID" value="AFT73272.1"/>
    <property type="molecule type" value="Genomic_DNA"/>
</dbReference>
<evidence type="ECO:0000313" key="2">
    <source>
        <dbReference type="EMBL" id="AFT73272.1"/>
    </source>
</evidence>
<proteinExistence type="predicted"/>
<protein>
    <recommendedName>
        <fullName evidence="1">ABC-three component systems C-terminal domain-containing protein</fullName>
    </recommendedName>
</protein>
<feature type="domain" description="ABC-three component systems C-terminal" evidence="1">
    <location>
        <begin position="182"/>
        <end position="295"/>
    </location>
</feature>
<evidence type="ECO:0000259" key="1">
    <source>
        <dbReference type="Pfam" id="PF20275"/>
    </source>
</evidence>
<accession>A0AB32ZUR5</accession>
<gene>
    <name evidence="2" type="ordered locus">AMEC673_02855</name>
</gene>
<dbReference type="InterPro" id="IPR046919">
    <property type="entry name" value="ABC-3C_CTD10"/>
</dbReference>
<sequence length="303" mass="34746">MERITSSWYAVHIELALLKKKEQEYEDFFCWIMEKKHGTNFQRVKAAGRDGDAKSDGFLFTEKCVFQSYAPSSGFQKAKLLAKIEGDFEGAKERWGKKMEQWAFVHNETEGLPPYAHFKIMELDEANADIAIQPSVQPSHLKVKALSLDENHLAELFGPALSYHDVTQLNHEPVKYLLRAIQKRDYKVENIQPVSVNKLQYNQLSNDIEVLLTAGRRKEKLVEDLLINWPDPEYGNELSAAFISKYRELVSQELSPDEIFMELKTFAGGDSRVPSEQVSALAVLSYFFERCDIFENAPEGWSP</sequence>
<name>A0AB32ZUR5_ALTME</name>
<reference evidence="3" key="1">
    <citation type="journal article" date="2012" name="Sci. Rep.">
        <title>Genomes of surface isolates of Alteromonas macleodii: the life of a widespread marine opportunistic copiotroph.</title>
        <authorList>
            <person name="Lopez-Perez M."/>
            <person name="Gonzaga A."/>
            <person name="Martin-Cuadrado A.B."/>
            <person name="Onyshchenko O."/>
            <person name="Ghavidel A."/>
            <person name="Ghai R."/>
            <person name="Rodriguez-Valera F."/>
        </authorList>
    </citation>
    <scope>NUCLEOTIDE SEQUENCE [LARGE SCALE GENOMIC DNA]</scope>
    <source>
        <strain evidence="3">English Channel 673</strain>
    </source>
</reference>
<dbReference type="KEGG" id="amg:AMEC673_02855"/>
<dbReference type="Pfam" id="PF20275">
    <property type="entry name" value="CTD10"/>
    <property type="match status" value="1"/>
</dbReference>
<dbReference type="RefSeq" id="WP_014975635.1">
    <property type="nucleotide sequence ID" value="NC_018678.1"/>
</dbReference>
<dbReference type="AlphaFoldDB" id="A0AB32ZUR5"/>
<organism evidence="2 3">
    <name type="scientific">Alteromonas macleodii (strain English Channel 673)</name>
    <dbReference type="NCBI Taxonomy" id="1004788"/>
    <lineage>
        <taxon>Bacteria</taxon>
        <taxon>Pseudomonadati</taxon>
        <taxon>Pseudomonadota</taxon>
        <taxon>Gammaproteobacteria</taxon>
        <taxon>Alteromonadales</taxon>
        <taxon>Alteromonadaceae</taxon>
        <taxon>Alteromonas/Salinimonas group</taxon>
        <taxon>Alteromonas</taxon>
    </lineage>
</organism>
<evidence type="ECO:0000313" key="3">
    <source>
        <dbReference type="Proteomes" id="UP000006296"/>
    </source>
</evidence>
<dbReference type="Proteomes" id="UP000006296">
    <property type="component" value="Chromosome"/>
</dbReference>